<dbReference type="GeneID" id="76150765"/>
<feature type="domain" description="KxDL" evidence="9">
    <location>
        <begin position="62"/>
        <end position="140"/>
    </location>
</feature>
<evidence type="ECO:0000256" key="1">
    <source>
        <dbReference type="ARBA" id="ARBA00002069"/>
    </source>
</evidence>
<protein>
    <recommendedName>
        <fullName evidence="4">Biogenesis of lysosome-related organelles complex 1 subunit KXD1</fullName>
    </recommendedName>
    <alternativeName>
        <fullName evidence="7">KxDL homolog</fullName>
    </alternativeName>
</protein>
<dbReference type="PANTHER" id="PTHR37787">
    <property type="entry name" value="BIOGENESIS OF LYSOSOME-RELATED ORGANELLES COMPLEX 1 SUBUNIT KXD1"/>
    <property type="match status" value="1"/>
</dbReference>
<feature type="compositionally biased region" description="Polar residues" evidence="8">
    <location>
        <begin position="1"/>
        <end position="19"/>
    </location>
</feature>
<sequence length="185" mass="20848">MNSLQPNLDNNSIPSNDESTSGDEYLSSDEENSTIDESNNQLDLNDLSNLGNHAKYLSNSILRSLDSGDIDKSLALEAQISGNLNNENQRLVEKTRLLSNKLNTIQELCDAYFGIKESTKSSKVERLHNEISTIEKKLERLKHGRQSAFPTSLIKGQSIGIIEKYPVEYYQARDKVLERIRTNSD</sequence>
<evidence type="ECO:0000256" key="6">
    <source>
        <dbReference type="ARBA" id="ARBA00022753"/>
    </source>
</evidence>
<evidence type="ECO:0000256" key="7">
    <source>
        <dbReference type="ARBA" id="ARBA00029808"/>
    </source>
</evidence>
<comment type="similarity">
    <text evidence="3">Belongs to the KXD1 family.</text>
</comment>
<evidence type="ECO:0000256" key="3">
    <source>
        <dbReference type="ARBA" id="ARBA00005913"/>
    </source>
</evidence>
<accession>A0AAD5FYV5</accession>
<dbReference type="GO" id="GO:0031083">
    <property type="term" value="C:BLOC-1 complex"/>
    <property type="evidence" value="ECO:0007669"/>
    <property type="project" value="TreeGrafter"/>
</dbReference>
<comment type="caution">
    <text evidence="10">The sequence shown here is derived from an EMBL/GenBank/DDBJ whole genome shotgun (WGS) entry which is preliminary data.</text>
</comment>
<dbReference type="InterPro" id="IPR051390">
    <property type="entry name" value="BLOC-1_subunit_KXD1"/>
</dbReference>
<comment type="function">
    <text evidence="1">Component of the biogenesis of lysosome-related organelles complex-1 (BLOC-1) involved in endosomal cargo sorting.</text>
</comment>
<evidence type="ECO:0000256" key="4">
    <source>
        <dbReference type="ARBA" id="ARBA00016207"/>
    </source>
</evidence>
<evidence type="ECO:0000313" key="11">
    <source>
        <dbReference type="Proteomes" id="UP001204833"/>
    </source>
</evidence>
<dbReference type="AlphaFoldDB" id="A0AAD5FYV5"/>
<dbReference type="PANTHER" id="PTHR37787:SF1">
    <property type="entry name" value="BIOGENESIS OF LYSOSOME-RELATED ORGANELLES COMPLEX 1 SUBUNIT KXD1"/>
    <property type="match status" value="1"/>
</dbReference>
<gene>
    <name evidence="10" type="ORF">KGF57_002706</name>
</gene>
<dbReference type="RefSeq" id="XP_051608941.1">
    <property type="nucleotide sequence ID" value="XM_051752048.1"/>
</dbReference>
<evidence type="ECO:0000256" key="2">
    <source>
        <dbReference type="ARBA" id="ARBA00004177"/>
    </source>
</evidence>
<dbReference type="Pfam" id="PF10241">
    <property type="entry name" value="KxDL"/>
    <property type="match status" value="1"/>
</dbReference>
<dbReference type="GO" id="GO:0032880">
    <property type="term" value="P:regulation of protein localization"/>
    <property type="evidence" value="ECO:0007669"/>
    <property type="project" value="TreeGrafter"/>
</dbReference>
<keyword evidence="5" id="KW-0813">Transport</keyword>
<comment type="subcellular location">
    <subcellularLocation>
        <location evidence="2">Endosome</location>
    </subcellularLocation>
</comment>
<evidence type="ECO:0000313" key="10">
    <source>
        <dbReference type="EMBL" id="KAI5958350.1"/>
    </source>
</evidence>
<dbReference type="GO" id="GO:0005768">
    <property type="term" value="C:endosome"/>
    <property type="evidence" value="ECO:0007669"/>
    <property type="project" value="UniProtKB-SubCell"/>
</dbReference>
<name>A0AAD5FYV5_9ASCO</name>
<keyword evidence="11" id="KW-1185">Reference proteome</keyword>
<evidence type="ECO:0000259" key="9">
    <source>
        <dbReference type="Pfam" id="PF10241"/>
    </source>
</evidence>
<evidence type="ECO:0000256" key="8">
    <source>
        <dbReference type="SAM" id="MobiDB-lite"/>
    </source>
</evidence>
<proteinExistence type="inferred from homology"/>
<dbReference type="InterPro" id="IPR019371">
    <property type="entry name" value="KxDL_dom"/>
</dbReference>
<keyword evidence="6" id="KW-0967">Endosome</keyword>
<organism evidence="10 11">
    <name type="scientific">Candida theae</name>
    <dbReference type="NCBI Taxonomy" id="1198502"/>
    <lineage>
        <taxon>Eukaryota</taxon>
        <taxon>Fungi</taxon>
        <taxon>Dikarya</taxon>
        <taxon>Ascomycota</taxon>
        <taxon>Saccharomycotina</taxon>
        <taxon>Pichiomycetes</taxon>
        <taxon>Debaryomycetaceae</taxon>
        <taxon>Candida/Lodderomyces clade</taxon>
        <taxon>Candida</taxon>
    </lineage>
</organism>
<feature type="region of interest" description="Disordered" evidence="8">
    <location>
        <begin position="1"/>
        <end position="40"/>
    </location>
</feature>
<evidence type="ECO:0000256" key="5">
    <source>
        <dbReference type="ARBA" id="ARBA00022448"/>
    </source>
</evidence>
<dbReference type="EMBL" id="JAIHNG010000118">
    <property type="protein sequence ID" value="KAI5958350.1"/>
    <property type="molecule type" value="Genomic_DNA"/>
</dbReference>
<dbReference type="Proteomes" id="UP001204833">
    <property type="component" value="Unassembled WGS sequence"/>
</dbReference>
<reference evidence="10 11" key="1">
    <citation type="journal article" date="2022" name="DNA Res.">
        <title>Genome analysis of five recently described species of the CUG-Ser clade uncovers Candida theae as a new hybrid lineage with pathogenic potential in the Candida parapsilosis species complex.</title>
        <authorList>
            <person name="Mixao V."/>
            <person name="Del Olmo V."/>
            <person name="Hegedusova E."/>
            <person name="Saus E."/>
            <person name="Pryszcz L."/>
            <person name="Cillingova A."/>
            <person name="Nosek J."/>
            <person name="Gabaldon T."/>
        </authorList>
    </citation>
    <scope>NUCLEOTIDE SEQUENCE [LARGE SCALE GENOMIC DNA]</scope>
    <source>
        <strain evidence="10 11">CBS 12239</strain>
    </source>
</reference>
<dbReference type="GO" id="GO:0007032">
    <property type="term" value="P:endosome organization"/>
    <property type="evidence" value="ECO:0007669"/>
    <property type="project" value="TreeGrafter"/>
</dbReference>